<comment type="function">
    <text evidence="14 19">Joins adenosylcobinamide-GDP and alpha-ribazole to generate adenosylcobalamin (Ado-cobalamin). Also synthesizes adenosylcobalamin 5'-phosphate from adenosylcobinamide-GDP and alpha-ribazole 5'-phosphate.</text>
</comment>
<dbReference type="Proteomes" id="UP000199110">
    <property type="component" value="Unassembled WGS sequence"/>
</dbReference>
<dbReference type="EC" id="2.7.8.26" evidence="5 19"/>
<feature type="transmembrane region" description="Helical" evidence="19">
    <location>
        <begin position="107"/>
        <end position="130"/>
    </location>
</feature>
<keyword evidence="7 19" id="KW-1003">Cell membrane</keyword>
<keyword evidence="21" id="KW-1185">Reference proteome</keyword>
<dbReference type="EMBL" id="FORA01000002">
    <property type="protein sequence ID" value="SFI90327.1"/>
    <property type="molecule type" value="Genomic_DNA"/>
</dbReference>
<comment type="pathway">
    <text evidence="3 19">Cofactor biosynthesis; adenosylcobalamin biosynthesis; adenosylcobalamin from cob(II)yrinate a,c-diamide: step 7/7.</text>
</comment>
<comment type="catalytic activity">
    <reaction evidence="18 19">
        <text>alpha-ribazole 5'-phosphate + adenosylcob(III)inamide-GDP = adenosylcob(III)alamin 5'-phosphate + GMP + H(+)</text>
        <dbReference type="Rhea" id="RHEA:23560"/>
        <dbReference type="ChEBI" id="CHEBI:15378"/>
        <dbReference type="ChEBI" id="CHEBI:57918"/>
        <dbReference type="ChEBI" id="CHEBI:58115"/>
        <dbReference type="ChEBI" id="CHEBI:60487"/>
        <dbReference type="ChEBI" id="CHEBI:60493"/>
        <dbReference type="EC" id="2.7.8.26"/>
    </reaction>
</comment>
<evidence type="ECO:0000256" key="3">
    <source>
        <dbReference type="ARBA" id="ARBA00004663"/>
    </source>
</evidence>
<dbReference type="RefSeq" id="WP_245749172.1">
    <property type="nucleotide sequence ID" value="NZ_FORA01000002.1"/>
</dbReference>
<comment type="subcellular location">
    <subcellularLocation>
        <location evidence="2 19">Cell membrane</location>
        <topology evidence="2 19">Multi-pass membrane protein</topology>
    </subcellularLocation>
</comment>
<dbReference type="NCBIfam" id="TIGR00317">
    <property type="entry name" value="cobS"/>
    <property type="match status" value="1"/>
</dbReference>
<feature type="transmembrane region" description="Helical" evidence="19">
    <location>
        <begin position="169"/>
        <end position="189"/>
    </location>
</feature>
<evidence type="ECO:0000256" key="8">
    <source>
        <dbReference type="ARBA" id="ARBA00022573"/>
    </source>
</evidence>
<keyword evidence="12 19" id="KW-1133">Transmembrane helix</keyword>
<feature type="transmembrane region" description="Helical" evidence="19">
    <location>
        <begin position="43"/>
        <end position="71"/>
    </location>
</feature>
<evidence type="ECO:0000256" key="1">
    <source>
        <dbReference type="ARBA" id="ARBA00001946"/>
    </source>
</evidence>
<keyword evidence="10 19" id="KW-0812">Transmembrane</keyword>
<evidence type="ECO:0000313" key="21">
    <source>
        <dbReference type="Proteomes" id="UP000199110"/>
    </source>
</evidence>
<evidence type="ECO:0000256" key="17">
    <source>
        <dbReference type="ARBA" id="ARBA00048623"/>
    </source>
</evidence>
<evidence type="ECO:0000256" key="18">
    <source>
        <dbReference type="ARBA" id="ARBA00049504"/>
    </source>
</evidence>
<protein>
    <recommendedName>
        <fullName evidence="6 19">Adenosylcobinamide-GDP ribazoletransferase</fullName>
        <ecNumber evidence="5 19">2.7.8.26</ecNumber>
    </recommendedName>
    <alternativeName>
        <fullName evidence="16 19">Cobalamin synthase</fullName>
    </alternativeName>
    <alternativeName>
        <fullName evidence="15 19">Cobalamin-5'-phosphate synthase</fullName>
    </alternativeName>
</protein>
<comment type="catalytic activity">
    <reaction evidence="17 19">
        <text>alpha-ribazole + adenosylcob(III)inamide-GDP = adenosylcob(III)alamin + GMP + H(+)</text>
        <dbReference type="Rhea" id="RHEA:16049"/>
        <dbReference type="ChEBI" id="CHEBI:10329"/>
        <dbReference type="ChEBI" id="CHEBI:15378"/>
        <dbReference type="ChEBI" id="CHEBI:18408"/>
        <dbReference type="ChEBI" id="CHEBI:58115"/>
        <dbReference type="ChEBI" id="CHEBI:60487"/>
        <dbReference type="EC" id="2.7.8.26"/>
    </reaction>
</comment>
<keyword evidence="11 19" id="KW-0460">Magnesium</keyword>
<organism evidence="20 21">
    <name type="scientific">Jannaschia pohangensis</name>
    <dbReference type="NCBI Taxonomy" id="390807"/>
    <lineage>
        <taxon>Bacteria</taxon>
        <taxon>Pseudomonadati</taxon>
        <taxon>Pseudomonadota</taxon>
        <taxon>Alphaproteobacteria</taxon>
        <taxon>Rhodobacterales</taxon>
        <taxon>Roseobacteraceae</taxon>
        <taxon>Jannaschia</taxon>
    </lineage>
</organism>
<gene>
    <name evidence="19" type="primary">cobS</name>
    <name evidence="20" type="ORF">SAMN04488095_1689</name>
</gene>
<name>A0A1I3M071_9RHOB</name>
<dbReference type="UniPathway" id="UPA00148">
    <property type="reaction ID" value="UER00238"/>
</dbReference>
<evidence type="ECO:0000256" key="5">
    <source>
        <dbReference type="ARBA" id="ARBA00013200"/>
    </source>
</evidence>
<dbReference type="PANTHER" id="PTHR34148">
    <property type="entry name" value="ADENOSYLCOBINAMIDE-GDP RIBAZOLETRANSFERASE"/>
    <property type="match status" value="1"/>
</dbReference>
<evidence type="ECO:0000256" key="15">
    <source>
        <dbReference type="ARBA" id="ARBA00032605"/>
    </source>
</evidence>
<sequence length="243" mass="24609">MSLKSDLVSAIMLLTRLPVRGTPTARAADAAWAWPLVGGGLGVIAGLLGWGVGLLGVTPAVAAAVTLVALIGMTGALHEDGLADVCDGFWGGYTPERRLEIMRDSRVGSYGVIALVLSLLLRWSLIATALVQGHMLSTVVIAAVVSRAPMAILMRWLPAARADGLSRGSGVPSAAAAQIGILLAALVLIGPGGHGLLAGVMVTAVLLTLGWLARTKIGGQTGDVLGACQQLCEIAVLVALTSG</sequence>
<evidence type="ECO:0000313" key="20">
    <source>
        <dbReference type="EMBL" id="SFI90327.1"/>
    </source>
</evidence>
<dbReference type="AlphaFoldDB" id="A0A1I3M071"/>
<dbReference type="InterPro" id="IPR003805">
    <property type="entry name" value="CobS"/>
</dbReference>
<proteinExistence type="inferred from homology"/>
<dbReference type="STRING" id="390807.SAMN04488095_1689"/>
<evidence type="ECO:0000256" key="11">
    <source>
        <dbReference type="ARBA" id="ARBA00022842"/>
    </source>
</evidence>
<evidence type="ECO:0000256" key="7">
    <source>
        <dbReference type="ARBA" id="ARBA00022475"/>
    </source>
</evidence>
<dbReference type="GO" id="GO:0005886">
    <property type="term" value="C:plasma membrane"/>
    <property type="evidence" value="ECO:0007669"/>
    <property type="project" value="UniProtKB-SubCell"/>
</dbReference>
<evidence type="ECO:0000256" key="16">
    <source>
        <dbReference type="ARBA" id="ARBA00032853"/>
    </source>
</evidence>
<accession>A0A1I3M071</accession>
<evidence type="ECO:0000256" key="14">
    <source>
        <dbReference type="ARBA" id="ARBA00025228"/>
    </source>
</evidence>
<evidence type="ECO:0000256" key="9">
    <source>
        <dbReference type="ARBA" id="ARBA00022679"/>
    </source>
</evidence>
<evidence type="ECO:0000256" key="2">
    <source>
        <dbReference type="ARBA" id="ARBA00004651"/>
    </source>
</evidence>
<keyword evidence="8 19" id="KW-0169">Cobalamin biosynthesis</keyword>
<dbReference type="PANTHER" id="PTHR34148:SF1">
    <property type="entry name" value="ADENOSYLCOBINAMIDE-GDP RIBAZOLETRANSFERASE"/>
    <property type="match status" value="1"/>
</dbReference>
<comment type="cofactor">
    <cofactor evidence="1 19">
        <name>Mg(2+)</name>
        <dbReference type="ChEBI" id="CHEBI:18420"/>
    </cofactor>
</comment>
<keyword evidence="13 19" id="KW-0472">Membrane</keyword>
<evidence type="ECO:0000256" key="6">
    <source>
        <dbReference type="ARBA" id="ARBA00015850"/>
    </source>
</evidence>
<evidence type="ECO:0000256" key="10">
    <source>
        <dbReference type="ARBA" id="ARBA00022692"/>
    </source>
</evidence>
<evidence type="ECO:0000256" key="13">
    <source>
        <dbReference type="ARBA" id="ARBA00023136"/>
    </source>
</evidence>
<keyword evidence="9 19" id="KW-0808">Transferase</keyword>
<feature type="transmembrane region" description="Helical" evidence="19">
    <location>
        <begin position="136"/>
        <end position="157"/>
    </location>
</feature>
<dbReference type="Pfam" id="PF02654">
    <property type="entry name" value="CobS"/>
    <property type="match status" value="1"/>
</dbReference>
<evidence type="ECO:0000256" key="19">
    <source>
        <dbReference type="HAMAP-Rule" id="MF_00719"/>
    </source>
</evidence>
<comment type="similarity">
    <text evidence="4 19">Belongs to the CobS family.</text>
</comment>
<dbReference type="GO" id="GO:0009236">
    <property type="term" value="P:cobalamin biosynthetic process"/>
    <property type="evidence" value="ECO:0007669"/>
    <property type="project" value="UniProtKB-UniRule"/>
</dbReference>
<dbReference type="GO" id="GO:0008818">
    <property type="term" value="F:cobalamin 5'-phosphate synthase activity"/>
    <property type="evidence" value="ECO:0007669"/>
    <property type="project" value="UniProtKB-UniRule"/>
</dbReference>
<reference evidence="20 21" key="1">
    <citation type="submission" date="2016-10" db="EMBL/GenBank/DDBJ databases">
        <authorList>
            <person name="de Groot N.N."/>
        </authorList>
    </citation>
    <scope>NUCLEOTIDE SEQUENCE [LARGE SCALE GENOMIC DNA]</scope>
    <source>
        <strain evidence="20 21">DSM 19073</strain>
    </source>
</reference>
<dbReference type="GO" id="GO:0051073">
    <property type="term" value="F:adenosylcobinamide-GDP ribazoletransferase activity"/>
    <property type="evidence" value="ECO:0007669"/>
    <property type="project" value="UniProtKB-UniRule"/>
</dbReference>
<dbReference type="HAMAP" id="MF_00719">
    <property type="entry name" value="CobS"/>
    <property type="match status" value="1"/>
</dbReference>
<evidence type="ECO:0000256" key="12">
    <source>
        <dbReference type="ARBA" id="ARBA00022989"/>
    </source>
</evidence>
<evidence type="ECO:0000256" key="4">
    <source>
        <dbReference type="ARBA" id="ARBA00010561"/>
    </source>
</evidence>
<feature type="transmembrane region" description="Helical" evidence="19">
    <location>
        <begin position="195"/>
        <end position="213"/>
    </location>
</feature>